<accession>A0A6B0UQS3</accession>
<evidence type="ECO:0000313" key="2">
    <source>
        <dbReference type="EMBL" id="MXU91708.1"/>
    </source>
</evidence>
<keyword evidence="1" id="KW-0812">Transmembrane</keyword>
<feature type="transmembrane region" description="Helical" evidence="1">
    <location>
        <begin position="6"/>
        <end position="25"/>
    </location>
</feature>
<sequence>MCSGNIWMHAVIFLIYFYVNRQLLFGACCELIKCAFRFSYFFYIEYYRSTIGCSSSVVLGVTWIFMSNAVQGHFIFMFDFVVFQTLRHTPLVNIHHTIWKKSNPTDLVGKCDIHMHKGWKHSRKH</sequence>
<keyword evidence="1" id="KW-1133">Transmembrane helix</keyword>
<keyword evidence="1" id="KW-0472">Membrane</keyword>
<reference evidence="2" key="1">
    <citation type="submission" date="2019-12" db="EMBL/GenBank/DDBJ databases">
        <title>An insight into the sialome of adult female Ixodes ricinus ticks feeding for 6 days.</title>
        <authorList>
            <person name="Perner J."/>
            <person name="Ribeiro J.M.C."/>
        </authorList>
    </citation>
    <scope>NUCLEOTIDE SEQUENCE</scope>
    <source>
        <strain evidence="2">Semi-engorged</strain>
        <tissue evidence="2">Salivary glands</tissue>
    </source>
</reference>
<dbReference type="AlphaFoldDB" id="A0A6B0UQS3"/>
<proteinExistence type="predicted"/>
<evidence type="ECO:0000256" key="1">
    <source>
        <dbReference type="SAM" id="Phobius"/>
    </source>
</evidence>
<protein>
    <submittedName>
        <fullName evidence="2">Uncharacterized protein</fullName>
    </submittedName>
</protein>
<feature type="transmembrane region" description="Helical" evidence="1">
    <location>
        <begin position="46"/>
        <end position="66"/>
    </location>
</feature>
<dbReference type="EMBL" id="GIFC01009625">
    <property type="protein sequence ID" value="MXU91708.1"/>
    <property type="molecule type" value="Transcribed_RNA"/>
</dbReference>
<name>A0A6B0UQS3_IXORI</name>
<organism evidence="2">
    <name type="scientific">Ixodes ricinus</name>
    <name type="common">Common tick</name>
    <name type="synonym">Acarus ricinus</name>
    <dbReference type="NCBI Taxonomy" id="34613"/>
    <lineage>
        <taxon>Eukaryota</taxon>
        <taxon>Metazoa</taxon>
        <taxon>Ecdysozoa</taxon>
        <taxon>Arthropoda</taxon>
        <taxon>Chelicerata</taxon>
        <taxon>Arachnida</taxon>
        <taxon>Acari</taxon>
        <taxon>Parasitiformes</taxon>
        <taxon>Ixodida</taxon>
        <taxon>Ixodoidea</taxon>
        <taxon>Ixodidae</taxon>
        <taxon>Ixodinae</taxon>
        <taxon>Ixodes</taxon>
    </lineage>
</organism>